<organism evidence="6 7">
    <name type="scientific">Folsomia candida</name>
    <name type="common">Springtail</name>
    <dbReference type="NCBI Taxonomy" id="158441"/>
    <lineage>
        <taxon>Eukaryota</taxon>
        <taxon>Metazoa</taxon>
        <taxon>Ecdysozoa</taxon>
        <taxon>Arthropoda</taxon>
        <taxon>Hexapoda</taxon>
        <taxon>Collembola</taxon>
        <taxon>Entomobryomorpha</taxon>
        <taxon>Isotomoidea</taxon>
        <taxon>Isotomidae</taxon>
        <taxon>Proisotominae</taxon>
        <taxon>Folsomia</taxon>
    </lineage>
</organism>
<dbReference type="Gene3D" id="3.40.50.300">
    <property type="entry name" value="P-loop containing nucleotide triphosphate hydrolases"/>
    <property type="match status" value="2"/>
</dbReference>
<name>A0A226E5E5_FOLCA</name>
<dbReference type="GO" id="GO:0005737">
    <property type="term" value="C:cytoplasm"/>
    <property type="evidence" value="ECO:0007669"/>
    <property type="project" value="UniProtKB-SubCell"/>
</dbReference>
<feature type="compositionally biased region" description="Low complexity" evidence="3">
    <location>
        <begin position="27"/>
        <end position="41"/>
    </location>
</feature>
<gene>
    <name evidence="6" type="ORF">Fcan01_11962</name>
</gene>
<dbReference type="EMBL" id="LNIX01000006">
    <property type="protein sequence ID" value="OXA52912.1"/>
    <property type="molecule type" value="Genomic_DNA"/>
</dbReference>
<protein>
    <submittedName>
        <fullName evidence="6">Putative RNA helicase armi</fullName>
    </submittedName>
</protein>
<keyword evidence="7" id="KW-1185">Reference proteome</keyword>
<sequence length="1218" mass="139103">MLHYVVNALRSWPFKRSKFPEDEDEATTATSSSSQTSQLATVNTDNEETDEGLESIRSTGFITRLDESMPKGVIDRTYCFDIGTFCPPNHNFQLRSKVDFEAFRSKATPTWIVTSMKVHVSKKEEQAKETCRHKIQIMKVVSVGYDWIDAEWGNNKVQRDWLQIHFEQLYEAAEAQGLSGDETLGKIISIRPSQQKTIVGKITKRGNEFCVEDYIYVTLEAIKGGRQIPLNTIVRCVAVESTQKLKYGEFRWRAVEVSLSNFMQHLTDNDNRDDDEEHENVDIRYRDLYDNRGGIKITPEARVKFQAAIIGTCVQKSVSVQNMSNRSITLQSIEFPHDNAICKFDLELPQRDRDVIRVLAPEEMYTFMVNCTPLQMGRTKEMGIFDFIEFKIARDFIITGLTADEELLNKVKKPEHENYVQRFSRIRGVEQIRTLMNDNHRTRIRGNAPVRAPFFVSSRIPRYSVPNEIWNAYRDQSEEIIKKHYAGVLRALDINNYQTKFQVSLWFEEVDNDVLRRQYDLGGVRFKRASDYYTFVAPHIEDIQPAVLIGDPIEAFDPEDPKAVKYQGFIKKIHGIEVSVGFSEVFNQTYDGGLLQVRFCQGRMTYKRQHYAVELAHEILGEAFLFPFGFLETEIKNPRIPFFEDNDSSIETSTDEVAESTTEDSVVPALKLFPKRSTPNTTFGKRPPKNAMGNGSRREKSLRTTFVSDVPTTNFLNDVKLNWFNKNLNEEQKNAVRRVLRGQARPLPYIIFGPPGTGKTVTVVEAIMQVNKLDPNSRILVTAPTNHAADIIAECLVRSGQYYPGEIIRFNGFLRQEHCIPDPIKEYCTDGELLDHVAISRLIVSTCATVGQFFSLKLTPGHFTHVFIDEAGYCTEPETMIAAVNLAIDREGQLIIAGDPKQLGPVLMSDIAKNLELNLSYLERLMIGKKGMKNIYGRNPEKFGQENCGYNTLVLTKLVKNYRAHESLLKLPSHLFYDDDLVACASQEEAYMLTQNHTISQKILLSQGVPLVFHGVQGTSVRERDSPSWFNAAEIMQVVNYVRTLKSCGVENDDIGIITPYRKQTEKLRLAMKIGLLEDEIPKVGSVEEFQGGERQVVIISTVRSLYEDKINSCVHQLGFIYNEKRFNVAITRAKSLMIVVGNPHVLCKDKHWKNLLRYCIELQAYKGCNLPIELDEVMNKLYYDFKNQEANRDVPTLPPDMATLTYNPSGLDDDDNF</sequence>
<keyword evidence="6" id="KW-0347">Helicase</keyword>
<feature type="domain" description="DNA2/NAM7 helicase helicase" evidence="4">
    <location>
        <begin position="727"/>
        <end position="809"/>
    </location>
</feature>
<reference evidence="6 7" key="1">
    <citation type="submission" date="2015-12" db="EMBL/GenBank/DDBJ databases">
        <title>The genome of Folsomia candida.</title>
        <authorList>
            <person name="Faddeeva A."/>
            <person name="Derks M.F."/>
            <person name="Anvar Y."/>
            <person name="Smit S."/>
            <person name="Van Straalen N."/>
            <person name="Roelofs D."/>
        </authorList>
    </citation>
    <scope>NUCLEOTIDE SEQUENCE [LARGE SCALE GENOMIC DNA]</scope>
    <source>
        <strain evidence="6 7">VU population</strain>
        <tissue evidence="6">Whole body</tissue>
    </source>
</reference>
<dbReference type="PANTHER" id="PTHR45418">
    <property type="entry name" value="CANCER/TESTIS ANTIGEN 55"/>
    <property type="match status" value="1"/>
</dbReference>
<dbReference type="Pfam" id="PF13086">
    <property type="entry name" value="AAA_11"/>
    <property type="match status" value="2"/>
</dbReference>
<dbReference type="AlphaFoldDB" id="A0A226E5E5"/>
<keyword evidence="6" id="KW-0067">ATP-binding</keyword>
<feature type="domain" description="DNA2/NAM7 helicase-like C-terminal" evidence="5">
    <location>
        <begin position="956"/>
        <end position="1144"/>
    </location>
</feature>
<dbReference type="SUPFAM" id="SSF52540">
    <property type="entry name" value="P-loop containing nucleoside triphosphate hydrolases"/>
    <property type="match status" value="1"/>
</dbReference>
<evidence type="ECO:0000256" key="1">
    <source>
        <dbReference type="ARBA" id="ARBA00004496"/>
    </source>
</evidence>
<dbReference type="PANTHER" id="PTHR45418:SF1">
    <property type="entry name" value="CANCER_TESTIS ANTIGEN 55"/>
    <property type="match status" value="1"/>
</dbReference>
<dbReference type="CDD" id="cd18808">
    <property type="entry name" value="SF1_C_Upf1"/>
    <property type="match status" value="1"/>
</dbReference>
<evidence type="ECO:0000313" key="6">
    <source>
        <dbReference type="EMBL" id="OXA52912.1"/>
    </source>
</evidence>
<dbReference type="STRING" id="158441.A0A226E5E5"/>
<proteinExistence type="predicted"/>
<keyword evidence="2" id="KW-0963">Cytoplasm</keyword>
<evidence type="ECO:0000313" key="7">
    <source>
        <dbReference type="Proteomes" id="UP000198287"/>
    </source>
</evidence>
<feature type="domain" description="DNA2/NAM7 helicase helicase" evidence="4">
    <location>
        <begin position="840"/>
        <end position="909"/>
    </location>
</feature>
<feature type="region of interest" description="Disordered" evidence="3">
    <location>
        <begin position="20"/>
        <end position="53"/>
    </location>
</feature>
<dbReference type="InterPro" id="IPR041679">
    <property type="entry name" value="DNA2/NAM7-like_C"/>
</dbReference>
<evidence type="ECO:0000259" key="4">
    <source>
        <dbReference type="Pfam" id="PF13086"/>
    </source>
</evidence>
<comment type="caution">
    <text evidence="6">The sequence shown here is derived from an EMBL/GenBank/DDBJ whole genome shotgun (WGS) entry which is preliminary data.</text>
</comment>
<dbReference type="OrthoDB" id="6513042at2759"/>
<dbReference type="InterPro" id="IPR027417">
    <property type="entry name" value="P-loop_NTPase"/>
</dbReference>
<keyword evidence="6" id="KW-0378">Hydrolase</keyword>
<dbReference type="GO" id="GO:0004386">
    <property type="term" value="F:helicase activity"/>
    <property type="evidence" value="ECO:0007669"/>
    <property type="project" value="UniProtKB-KW"/>
</dbReference>
<dbReference type="InterPro" id="IPR047187">
    <property type="entry name" value="SF1_C_Upf1"/>
</dbReference>
<dbReference type="Pfam" id="PF13087">
    <property type="entry name" value="AAA_12"/>
    <property type="match status" value="1"/>
</dbReference>
<evidence type="ECO:0000259" key="5">
    <source>
        <dbReference type="Pfam" id="PF13087"/>
    </source>
</evidence>
<feature type="region of interest" description="Disordered" evidence="3">
    <location>
        <begin position="677"/>
        <end position="701"/>
    </location>
</feature>
<evidence type="ECO:0000256" key="3">
    <source>
        <dbReference type="SAM" id="MobiDB-lite"/>
    </source>
</evidence>
<dbReference type="Proteomes" id="UP000198287">
    <property type="component" value="Unassembled WGS sequence"/>
</dbReference>
<comment type="subcellular location">
    <subcellularLocation>
        <location evidence="1">Cytoplasm</location>
    </subcellularLocation>
</comment>
<evidence type="ECO:0000256" key="2">
    <source>
        <dbReference type="ARBA" id="ARBA00022490"/>
    </source>
</evidence>
<keyword evidence="6" id="KW-0547">Nucleotide-binding</keyword>
<accession>A0A226E5E5</accession>
<dbReference type="InterPro" id="IPR041677">
    <property type="entry name" value="DNA2/NAM7_AAA_11"/>
</dbReference>